<comment type="catalytic activity">
    <reaction evidence="8">
        <text>kanamycin B + acetyl-CoA = N(6')-acetylkanamycin B + CoA + H(+)</text>
        <dbReference type="Rhea" id="RHEA:16449"/>
        <dbReference type="ChEBI" id="CHEBI:15378"/>
        <dbReference type="ChEBI" id="CHEBI:57287"/>
        <dbReference type="ChEBI" id="CHEBI:57288"/>
        <dbReference type="ChEBI" id="CHEBI:58390"/>
        <dbReference type="ChEBI" id="CHEBI:58549"/>
        <dbReference type="EC" id="2.3.1.82"/>
    </reaction>
</comment>
<dbReference type="InterPro" id="IPR016181">
    <property type="entry name" value="Acyl_CoA_acyltransferase"/>
</dbReference>
<dbReference type="PROSITE" id="PS51186">
    <property type="entry name" value="GNAT"/>
    <property type="match status" value="1"/>
</dbReference>
<keyword evidence="11" id="KW-1185">Reference proteome</keyword>
<evidence type="ECO:0000256" key="4">
    <source>
        <dbReference type="ARBA" id="ARBA00022679"/>
    </source>
</evidence>
<evidence type="ECO:0000313" key="11">
    <source>
        <dbReference type="Proteomes" id="UP001487305"/>
    </source>
</evidence>
<dbReference type="EMBL" id="JBBNOP010000003">
    <property type="protein sequence ID" value="MEQ3362364.1"/>
    <property type="molecule type" value="Genomic_DNA"/>
</dbReference>
<dbReference type="PANTHER" id="PTHR43877:SF2">
    <property type="entry name" value="AMINOALKYLPHOSPHONATE N-ACETYLTRANSFERASE-RELATED"/>
    <property type="match status" value="1"/>
</dbReference>
<comment type="caution">
    <text evidence="10">The sequence shown here is derived from an EMBL/GenBank/DDBJ whole genome shotgun (WGS) entry which is preliminary data.</text>
</comment>
<evidence type="ECO:0000256" key="1">
    <source>
        <dbReference type="ARBA" id="ARBA00011738"/>
    </source>
</evidence>
<evidence type="ECO:0000256" key="8">
    <source>
        <dbReference type="ARBA" id="ARBA00048923"/>
    </source>
</evidence>
<organism evidence="10 11">
    <name type="scientific">Raoultibacter massiliensis</name>
    <dbReference type="NCBI Taxonomy" id="1852371"/>
    <lineage>
        <taxon>Bacteria</taxon>
        <taxon>Bacillati</taxon>
        <taxon>Actinomycetota</taxon>
        <taxon>Coriobacteriia</taxon>
        <taxon>Eggerthellales</taxon>
        <taxon>Eggerthellaceae</taxon>
        <taxon>Raoultibacter</taxon>
    </lineage>
</organism>
<name>A0ABV1JBA7_9ACTN</name>
<dbReference type="InterPro" id="IPR000182">
    <property type="entry name" value="GNAT_dom"/>
</dbReference>
<evidence type="ECO:0000259" key="9">
    <source>
        <dbReference type="PROSITE" id="PS51186"/>
    </source>
</evidence>
<dbReference type="InterPro" id="IPR050832">
    <property type="entry name" value="Bact_Acetyltransf"/>
</dbReference>
<keyword evidence="6 10" id="KW-0012">Acyltransferase</keyword>
<dbReference type="Pfam" id="PF00583">
    <property type="entry name" value="Acetyltransf_1"/>
    <property type="match status" value="1"/>
</dbReference>
<keyword evidence="4 10" id="KW-0808">Transferase</keyword>
<proteinExistence type="predicted"/>
<dbReference type="Gene3D" id="3.40.630.30">
    <property type="match status" value="1"/>
</dbReference>
<accession>A0ABV1JBA7</accession>
<dbReference type="RefSeq" id="WP_219717844.1">
    <property type="nucleotide sequence ID" value="NZ_JBBNOP010000003.1"/>
</dbReference>
<dbReference type="GO" id="GO:0047663">
    <property type="term" value="F:aminoglycoside 6'-N-acetyltransferase activity"/>
    <property type="evidence" value="ECO:0007669"/>
    <property type="project" value="UniProtKB-EC"/>
</dbReference>
<dbReference type="CDD" id="cd04301">
    <property type="entry name" value="NAT_SF"/>
    <property type="match status" value="1"/>
</dbReference>
<dbReference type="Proteomes" id="UP001487305">
    <property type="component" value="Unassembled WGS sequence"/>
</dbReference>
<keyword evidence="5" id="KW-0046">Antibiotic resistance</keyword>
<evidence type="ECO:0000256" key="5">
    <source>
        <dbReference type="ARBA" id="ARBA00023251"/>
    </source>
</evidence>
<reference evidence="10 11" key="1">
    <citation type="submission" date="2024-04" db="EMBL/GenBank/DDBJ databases">
        <title>Human intestinal bacterial collection.</title>
        <authorList>
            <person name="Pauvert C."/>
            <person name="Hitch T.C.A."/>
            <person name="Clavel T."/>
        </authorList>
    </citation>
    <scope>NUCLEOTIDE SEQUENCE [LARGE SCALE GENOMIC DNA]</scope>
    <source>
        <strain evidence="10 11">CLA-KB-H42</strain>
    </source>
</reference>
<evidence type="ECO:0000256" key="7">
    <source>
        <dbReference type="ARBA" id="ARBA00029660"/>
    </source>
</evidence>
<evidence type="ECO:0000313" key="10">
    <source>
        <dbReference type="EMBL" id="MEQ3362364.1"/>
    </source>
</evidence>
<evidence type="ECO:0000256" key="3">
    <source>
        <dbReference type="ARBA" id="ARBA00017677"/>
    </source>
</evidence>
<feature type="domain" description="N-acetyltransferase" evidence="9">
    <location>
        <begin position="1"/>
        <end position="154"/>
    </location>
</feature>
<dbReference type="NCBIfam" id="NF043067">
    <property type="entry name" value="AAC_6p_group_E"/>
    <property type="match status" value="1"/>
</dbReference>
<dbReference type="PANTHER" id="PTHR43877">
    <property type="entry name" value="AMINOALKYLPHOSPHONATE N-ACETYLTRANSFERASE-RELATED-RELATED"/>
    <property type="match status" value="1"/>
</dbReference>
<comment type="subunit">
    <text evidence="1">Homodimer.</text>
</comment>
<protein>
    <recommendedName>
        <fullName evidence="3">Aminoglycoside N(6')-acetyltransferase type 1</fullName>
        <ecNumber evidence="2">2.3.1.82</ecNumber>
    </recommendedName>
    <alternativeName>
        <fullName evidence="7">Aminoglycoside resistance protein</fullName>
    </alternativeName>
</protein>
<dbReference type="PIRSF" id="PIRSF000452">
    <property type="entry name" value="6-N-acetyltransf"/>
    <property type="match status" value="1"/>
</dbReference>
<dbReference type="SUPFAM" id="SSF55729">
    <property type="entry name" value="Acyl-CoA N-acyltransferases (Nat)"/>
    <property type="match status" value="1"/>
</dbReference>
<dbReference type="InterPro" id="IPR024170">
    <property type="entry name" value="Aminoglycoside_N6-AcTrfrase"/>
</dbReference>
<gene>
    <name evidence="10" type="primary">aac(6')</name>
    <name evidence="10" type="ORF">AAA083_05175</name>
</gene>
<evidence type="ECO:0000256" key="6">
    <source>
        <dbReference type="ARBA" id="ARBA00023315"/>
    </source>
</evidence>
<evidence type="ECO:0000256" key="2">
    <source>
        <dbReference type="ARBA" id="ARBA00012888"/>
    </source>
</evidence>
<sequence length="155" mass="16921">MIREATVGDIGDLVRLSELLWPGHDAGVLEEELLCDLRDADAACFLSLRDADPNDPGSGEEAVGFAWCRLRRDYVEGTESSPVGYLEGIFVDERFRGRGHARMLVGACEAWAVSKGCSEFASDCELDNGESLAFHLACGFAEANRIICFAKRLDS</sequence>
<dbReference type="EC" id="2.3.1.82" evidence="2"/>